<keyword evidence="1" id="KW-0732">Signal</keyword>
<dbReference type="EMBL" id="JAXCGZ010009524">
    <property type="protein sequence ID" value="KAK7076878.1"/>
    <property type="molecule type" value="Genomic_DNA"/>
</dbReference>
<feature type="chain" id="PRO_5042860875" evidence="1">
    <location>
        <begin position="18"/>
        <end position="186"/>
    </location>
</feature>
<organism evidence="2 3">
    <name type="scientific">Halocaridina rubra</name>
    <name type="common">Hawaiian red shrimp</name>
    <dbReference type="NCBI Taxonomy" id="373956"/>
    <lineage>
        <taxon>Eukaryota</taxon>
        <taxon>Metazoa</taxon>
        <taxon>Ecdysozoa</taxon>
        <taxon>Arthropoda</taxon>
        <taxon>Crustacea</taxon>
        <taxon>Multicrustacea</taxon>
        <taxon>Malacostraca</taxon>
        <taxon>Eumalacostraca</taxon>
        <taxon>Eucarida</taxon>
        <taxon>Decapoda</taxon>
        <taxon>Pleocyemata</taxon>
        <taxon>Caridea</taxon>
        <taxon>Atyoidea</taxon>
        <taxon>Atyidae</taxon>
        <taxon>Halocaridina</taxon>
    </lineage>
</organism>
<protein>
    <submittedName>
        <fullName evidence="2">Uncharacterized protein</fullName>
    </submittedName>
</protein>
<reference evidence="2 3" key="1">
    <citation type="submission" date="2023-11" db="EMBL/GenBank/DDBJ databases">
        <title>Halocaridina rubra genome assembly.</title>
        <authorList>
            <person name="Smith C."/>
        </authorList>
    </citation>
    <scope>NUCLEOTIDE SEQUENCE [LARGE SCALE GENOMIC DNA]</scope>
    <source>
        <strain evidence="2">EP-1</strain>
        <tissue evidence="2">Whole</tissue>
    </source>
</reference>
<feature type="signal peptide" evidence="1">
    <location>
        <begin position="1"/>
        <end position="17"/>
    </location>
</feature>
<sequence>MICWLSLLSQSNTCCHALLSSHVFSFEREGCVTFSVKTKHDGNLCQCRDFLGDFDYTVAKRVTDCLTDIGAAHEFSPDSDTLASASTCQKYVDKTIEGKDLIKCYFKKLGFIIDVDGEDQWDLNSMSSAYINLYTADYPSVEDFWIRTLIINVFLTCHADPTDFEVIPFEDCWERAKYFLDNALKN</sequence>
<comment type="caution">
    <text evidence="2">The sequence shown here is derived from an EMBL/GenBank/DDBJ whole genome shotgun (WGS) entry which is preliminary data.</text>
</comment>
<dbReference type="AlphaFoldDB" id="A0AAN8X9C6"/>
<evidence type="ECO:0000256" key="1">
    <source>
        <dbReference type="SAM" id="SignalP"/>
    </source>
</evidence>
<evidence type="ECO:0000313" key="3">
    <source>
        <dbReference type="Proteomes" id="UP001381693"/>
    </source>
</evidence>
<accession>A0AAN8X9C6</accession>
<dbReference type="Proteomes" id="UP001381693">
    <property type="component" value="Unassembled WGS sequence"/>
</dbReference>
<gene>
    <name evidence="2" type="ORF">SK128_007938</name>
</gene>
<proteinExistence type="predicted"/>
<evidence type="ECO:0000313" key="2">
    <source>
        <dbReference type="EMBL" id="KAK7076878.1"/>
    </source>
</evidence>
<keyword evidence="3" id="KW-1185">Reference proteome</keyword>
<name>A0AAN8X9C6_HALRR</name>